<organism evidence="3 4">
    <name type="scientific">Kangsaoukella pontilimi</name>
    <dbReference type="NCBI Taxonomy" id="2691042"/>
    <lineage>
        <taxon>Bacteria</taxon>
        <taxon>Pseudomonadati</taxon>
        <taxon>Pseudomonadota</taxon>
        <taxon>Alphaproteobacteria</taxon>
        <taxon>Rhodobacterales</taxon>
        <taxon>Paracoccaceae</taxon>
        <taxon>Kangsaoukella</taxon>
    </lineage>
</organism>
<feature type="compositionally biased region" description="Polar residues" evidence="1">
    <location>
        <begin position="52"/>
        <end position="67"/>
    </location>
</feature>
<evidence type="ECO:0000256" key="1">
    <source>
        <dbReference type="SAM" id="MobiDB-lite"/>
    </source>
</evidence>
<name>A0A7C9MKG0_9RHOB</name>
<feature type="chain" id="PRO_5028924165" evidence="2">
    <location>
        <begin position="22"/>
        <end position="91"/>
    </location>
</feature>
<dbReference type="RefSeq" id="WP_160764397.1">
    <property type="nucleotide sequence ID" value="NZ_WUPT01000002.1"/>
</dbReference>
<reference evidence="3 4" key="2">
    <citation type="submission" date="2020-03" db="EMBL/GenBank/DDBJ databases">
        <title>Kangsaoukella pontilimi gen. nov., sp. nov., a new member of the family Rhodobacteraceae isolated from a tidal mudflat.</title>
        <authorList>
            <person name="Kim I.S."/>
        </authorList>
    </citation>
    <scope>NUCLEOTIDE SEQUENCE [LARGE SCALE GENOMIC DNA]</scope>
    <source>
        <strain evidence="3 4">GH1-50</strain>
    </source>
</reference>
<dbReference type="AlphaFoldDB" id="A0A7C9MKG0"/>
<dbReference type="EMBL" id="WUPT01000002">
    <property type="protein sequence ID" value="MXQ08475.1"/>
    <property type="molecule type" value="Genomic_DNA"/>
</dbReference>
<evidence type="ECO:0000256" key="2">
    <source>
        <dbReference type="SAM" id="SignalP"/>
    </source>
</evidence>
<keyword evidence="2" id="KW-0732">Signal</keyword>
<keyword evidence="4" id="KW-1185">Reference proteome</keyword>
<feature type="signal peptide" evidence="2">
    <location>
        <begin position="1"/>
        <end position="21"/>
    </location>
</feature>
<evidence type="ECO:0000313" key="4">
    <source>
        <dbReference type="Proteomes" id="UP000480350"/>
    </source>
</evidence>
<gene>
    <name evidence="3" type="ORF">GQ651_11520</name>
</gene>
<feature type="region of interest" description="Disordered" evidence="1">
    <location>
        <begin position="28"/>
        <end position="69"/>
    </location>
</feature>
<proteinExistence type="predicted"/>
<reference evidence="3 4" key="1">
    <citation type="submission" date="2019-12" db="EMBL/GenBank/DDBJ databases">
        <authorList>
            <person name="Lee S.D."/>
        </authorList>
    </citation>
    <scope>NUCLEOTIDE SEQUENCE [LARGE SCALE GENOMIC DNA]</scope>
    <source>
        <strain evidence="3 4">GH1-50</strain>
    </source>
</reference>
<evidence type="ECO:0000313" key="3">
    <source>
        <dbReference type="EMBL" id="MXQ08475.1"/>
    </source>
</evidence>
<comment type="caution">
    <text evidence="3">The sequence shown here is derived from an EMBL/GenBank/DDBJ whole genome shotgun (WGS) entry which is preliminary data.</text>
</comment>
<dbReference type="Proteomes" id="UP000480350">
    <property type="component" value="Unassembled WGS sequence"/>
</dbReference>
<accession>A0A7C9MKG0</accession>
<sequence length="91" mass="9118">MKFHIFFAISASAALATSAVAETTVVGGGAQDAGATVTTEPRDPRGGGGTLRTINPPSEQEIANSGGTVKGATISGEVAEIVMNRVETTVD</sequence>
<protein>
    <submittedName>
        <fullName evidence="3">Uncharacterized protein</fullName>
    </submittedName>
</protein>